<keyword evidence="1" id="KW-1133">Transmembrane helix</keyword>
<feature type="transmembrane region" description="Helical" evidence="1">
    <location>
        <begin position="6"/>
        <end position="27"/>
    </location>
</feature>
<comment type="caution">
    <text evidence="2">The sequence shown here is derived from an EMBL/GenBank/DDBJ whole genome shotgun (WGS) entry which is preliminary data.</text>
</comment>
<keyword evidence="1" id="KW-0472">Membrane</keyword>
<reference evidence="2 3" key="1">
    <citation type="submission" date="2023-02" db="EMBL/GenBank/DDBJ databases">
        <authorList>
            <person name="Olszewska D."/>
        </authorList>
    </citation>
    <scope>NUCLEOTIDE SEQUENCE [LARGE SCALE GENOMIC DNA]</scope>
    <source>
        <strain evidence="2 3">FDU301</strain>
    </source>
</reference>
<dbReference type="AlphaFoldDB" id="A0ABD4WMB6"/>
<dbReference type="EMBL" id="JARAOX010000100">
    <property type="protein sequence ID" value="MDD9781327.1"/>
    <property type="molecule type" value="Genomic_DNA"/>
</dbReference>
<evidence type="ECO:0000313" key="3">
    <source>
        <dbReference type="Proteomes" id="UP001213771"/>
    </source>
</evidence>
<protein>
    <submittedName>
        <fullName evidence="2">Uncharacterized protein</fullName>
    </submittedName>
</protein>
<dbReference type="Proteomes" id="UP001213771">
    <property type="component" value="Unassembled WGS sequence"/>
</dbReference>
<name>A0ABD4WMB6_PRIMG</name>
<accession>A0ABD4WMB6</accession>
<proteinExistence type="predicted"/>
<keyword evidence="1" id="KW-0812">Transmembrane</keyword>
<dbReference type="RefSeq" id="WP_057274198.1">
    <property type="nucleotide sequence ID" value="NZ_CP049296.1"/>
</dbReference>
<organism evidence="2 3">
    <name type="scientific">Priestia megaterium</name>
    <name type="common">Bacillus megaterium</name>
    <dbReference type="NCBI Taxonomy" id="1404"/>
    <lineage>
        <taxon>Bacteria</taxon>
        <taxon>Bacillati</taxon>
        <taxon>Bacillota</taxon>
        <taxon>Bacilli</taxon>
        <taxon>Bacillales</taxon>
        <taxon>Bacillaceae</taxon>
        <taxon>Priestia</taxon>
    </lineage>
</organism>
<evidence type="ECO:0000256" key="1">
    <source>
        <dbReference type="SAM" id="Phobius"/>
    </source>
</evidence>
<evidence type="ECO:0000313" key="2">
    <source>
        <dbReference type="EMBL" id="MDD9781327.1"/>
    </source>
</evidence>
<sequence>MVNIIIIYYVVMSLGILILALLSWLIWDKRFRNRHGQDIPIGFIRTDEVMVDPTTNKKLRVYYNYHTGERFYKEEK</sequence>
<gene>
    <name evidence="2" type="ORF">PVE99_02615</name>
</gene>